<evidence type="ECO:0000259" key="1">
    <source>
        <dbReference type="Pfam" id="PF01974"/>
    </source>
</evidence>
<dbReference type="GO" id="GO:0003676">
    <property type="term" value="F:nucleic acid binding"/>
    <property type="evidence" value="ECO:0007669"/>
    <property type="project" value="InterPro"/>
</dbReference>
<keyword evidence="3" id="KW-0255">Endonuclease</keyword>
<sequence length="172" mass="19271">MEQQATVYFDEESCNGVVRERSVVDELDGKWFGRRSGDELVLSLVEIAYLLLSGKVAVRVGGEVASDLNALLSLRHECFAEFFWPMLTVYKDLRDRGRRVRPLGGNSFLVKDKLGDVRVVYVLEEKVLESTESLVKYVEAARSNSLQAVFAIVSLQGDLTYYEVSKISPVVG</sequence>
<dbReference type="Gene3D" id="3.40.1170.20">
    <property type="entry name" value="tRNA intron endonuclease, N-terminal domain"/>
    <property type="match status" value="1"/>
</dbReference>
<dbReference type="EMBL" id="DSJT01000042">
    <property type="protein sequence ID" value="HEF88007.1"/>
    <property type="molecule type" value="Genomic_DNA"/>
</dbReference>
<dbReference type="InterPro" id="IPR036167">
    <property type="entry name" value="tRNA_intron_Endo_cat-like_sf"/>
</dbReference>
<dbReference type="AlphaFoldDB" id="A0A7C2G245"/>
<feature type="domain" description="tRNA intron endonuclease catalytic" evidence="1">
    <location>
        <begin position="83"/>
        <end position="161"/>
    </location>
</feature>
<evidence type="ECO:0000313" key="3">
    <source>
        <dbReference type="EMBL" id="HEF88007.1"/>
    </source>
</evidence>
<dbReference type="Pfam" id="PF02778">
    <property type="entry name" value="tRNA_int_endo_N"/>
    <property type="match status" value="1"/>
</dbReference>
<accession>A0A7C2G245</accession>
<reference evidence="3" key="1">
    <citation type="journal article" date="2020" name="mSystems">
        <title>Genome- and Community-Level Interaction Insights into Carbon Utilization and Element Cycling Functions of Hydrothermarchaeota in Hydrothermal Sediment.</title>
        <authorList>
            <person name="Zhou Z."/>
            <person name="Liu Y."/>
            <person name="Xu W."/>
            <person name="Pan J."/>
            <person name="Luo Z.H."/>
            <person name="Li M."/>
        </authorList>
    </citation>
    <scope>NUCLEOTIDE SEQUENCE [LARGE SCALE GENOMIC DNA]</scope>
    <source>
        <strain evidence="3">SpSt-23</strain>
    </source>
</reference>
<dbReference type="InterPro" id="IPR006678">
    <property type="entry name" value="tRNA_intron_Endonuc_N"/>
</dbReference>
<evidence type="ECO:0000259" key="2">
    <source>
        <dbReference type="Pfam" id="PF02778"/>
    </source>
</evidence>
<dbReference type="SUPFAM" id="SSF55267">
    <property type="entry name" value="tRNA-intron endonuclease N-terminal domain-like"/>
    <property type="match status" value="1"/>
</dbReference>
<protein>
    <submittedName>
        <fullName evidence="3">Endonuclease</fullName>
    </submittedName>
</protein>
<proteinExistence type="predicted"/>
<gene>
    <name evidence="3" type="ORF">ENP55_07055</name>
</gene>
<organism evidence="3">
    <name type="scientific">Thermosphaera aggregans</name>
    <dbReference type="NCBI Taxonomy" id="54254"/>
    <lineage>
        <taxon>Archaea</taxon>
        <taxon>Thermoproteota</taxon>
        <taxon>Thermoprotei</taxon>
        <taxon>Desulfurococcales</taxon>
        <taxon>Desulfurococcaceae</taxon>
        <taxon>Thermosphaera</taxon>
    </lineage>
</organism>
<name>A0A7C2G245_9CREN</name>
<dbReference type="Pfam" id="PF01974">
    <property type="entry name" value="tRNA_int_endo"/>
    <property type="match status" value="1"/>
</dbReference>
<dbReference type="GO" id="GO:0006388">
    <property type="term" value="P:tRNA splicing, via endonucleolytic cleavage and ligation"/>
    <property type="evidence" value="ECO:0007669"/>
    <property type="project" value="InterPro"/>
</dbReference>
<dbReference type="Gene3D" id="3.40.1350.10">
    <property type="match status" value="1"/>
</dbReference>
<dbReference type="GO" id="GO:0000213">
    <property type="term" value="F:tRNA-intron lyase activity"/>
    <property type="evidence" value="ECO:0007669"/>
    <property type="project" value="InterPro"/>
</dbReference>
<keyword evidence="3" id="KW-0378">Hydrolase</keyword>
<feature type="domain" description="tRNA intron endonuclease N-terminal" evidence="2">
    <location>
        <begin position="10"/>
        <end position="66"/>
    </location>
</feature>
<dbReference type="InterPro" id="IPR036740">
    <property type="entry name" value="tRNA_intron_Endonuc_N_sf"/>
</dbReference>
<dbReference type="InterPro" id="IPR011856">
    <property type="entry name" value="tRNA_endonuc-like_dom_sf"/>
</dbReference>
<keyword evidence="3" id="KW-0540">Nuclease</keyword>
<comment type="caution">
    <text evidence="3">The sequence shown here is derived from an EMBL/GenBank/DDBJ whole genome shotgun (WGS) entry which is preliminary data.</text>
</comment>
<dbReference type="InterPro" id="IPR006677">
    <property type="entry name" value="tRNA_intron_Endonuc_cat-like"/>
</dbReference>
<dbReference type="SUPFAM" id="SSF53032">
    <property type="entry name" value="tRNA-intron endonuclease catalytic domain-like"/>
    <property type="match status" value="1"/>
</dbReference>